<dbReference type="EMBL" id="CP029479">
    <property type="protein sequence ID" value="AWM78565.1"/>
    <property type="molecule type" value="Genomic_DNA"/>
</dbReference>
<evidence type="ECO:0000313" key="2">
    <source>
        <dbReference type="Proteomes" id="UP000247763"/>
    </source>
</evidence>
<accession>A0A2Z3HUN6</accession>
<dbReference type="Proteomes" id="UP000247763">
    <property type="component" value="Chromosome"/>
</dbReference>
<reference evidence="2" key="1">
    <citation type="submission" date="2018-05" db="EMBL/GenBank/DDBJ databases">
        <title>Genome sequencing of Phenylobacterium sp. HYN0004.</title>
        <authorList>
            <person name="Yi H."/>
            <person name="Baek C."/>
        </authorList>
    </citation>
    <scope>NUCLEOTIDE SEQUENCE [LARGE SCALE GENOMIC DNA]</scope>
    <source>
        <strain evidence="2">HYN0004</strain>
    </source>
</reference>
<keyword evidence="2" id="KW-1185">Reference proteome</keyword>
<dbReference type="OrthoDB" id="5740990at2"/>
<name>A0A2Z3HUN6_9CAUL</name>
<dbReference type="InterPro" id="IPR045502">
    <property type="entry name" value="DUF6489"/>
</dbReference>
<dbReference type="Pfam" id="PF20099">
    <property type="entry name" value="DUF6489"/>
    <property type="match status" value="1"/>
</dbReference>
<dbReference type="KEGG" id="phb:HYN04_12860"/>
<gene>
    <name evidence="1" type="ORF">HYN04_12860</name>
</gene>
<sequence length="83" mass="9066">MKITVEIDCSPIEARTFLGLPDVSDLNARLVEEMQARMSANMAMVSPDELMKNWMAFGAGAQEQFTKLMTQAAGMGMGAPRPK</sequence>
<dbReference type="RefSeq" id="WP_110451131.1">
    <property type="nucleotide sequence ID" value="NZ_CP029479.1"/>
</dbReference>
<evidence type="ECO:0000313" key="1">
    <source>
        <dbReference type="EMBL" id="AWM78565.1"/>
    </source>
</evidence>
<protein>
    <recommendedName>
        <fullName evidence="3">Ribosomal protein S1</fullName>
    </recommendedName>
</protein>
<organism evidence="1 2">
    <name type="scientific">Phenylobacterium parvum</name>
    <dbReference type="NCBI Taxonomy" id="2201350"/>
    <lineage>
        <taxon>Bacteria</taxon>
        <taxon>Pseudomonadati</taxon>
        <taxon>Pseudomonadota</taxon>
        <taxon>Alphaproteobacteria</taxon>
        <taxon>Caulobacterales</taxon>
        <taxon>Caulobacteraceae</taxon>
        <taxon>Phenylobacterium</taxon>
    </lineage>
</organism>
<dbReference type="AlphaFoldDB" id="A0A2Z3HUN6"/>
<evidence type="ECO:0008006" key="3">
    <source>
        <dbReference type="Google" id="ProtNLM"/>
    </source>
</evidence>
<proteinExistence type="predicted"/>